<dbReference type="GeneID" id="105903417"/>
<evidence type="ECO:0000256" key="2">
    <source>
        <dbReference type="ARBA" id="ARBA00004202"/>
    </source>
</evidence>
<keyword evidence="4" id="KW-1003">Cell membrane</keyword>
<evidence type="ECO:0000313" key="14">
    <source>
        <dbReference type="RefSeq" id="XP_031419726.1"/>
    </source>
</evidence>
<organism evidence="10 13">
    <name type="scientific">Clupea harengus</name>
    <name type="common">Atlantic herring</name>
    <dbReference type="NCBI Taxonomy" id="7950"/>
    <lineage>
        <taxon>Eukaryota</taxon>
        <taxon>Metazoa</taxon>
        <taxon>Chordata</taxon>
        <taxon>Craniata</taxon>
        <taxon>Vertebrata</taxon>
        <taxon>Euteleostomi</taxon>
        <taxon>Actinopterygii</taxon>
        <taxon>Neopterygii</taxon>
        <taxon>Teleostei</taxon>
        <taxon>Clupei</taxon>
        <taxon>Clupeiformes</taxon>
        <taxon>Clupeoidei</taxon>
        <taxon>Clupeidae</taxon>
        <taxon>Clupea</taxon>
    </lineage>
</organism>
<feature type="compositionally biased region" description="Low complexity" evidence="9">
    <location>
        <begin position="436"/>
        <end position="447"/>
    </location>
</feature>
<protein>
    <recommendedName>
        <fullName evidence="8">Phosphoinositide 3-kinase regulatory subunit 5</fullName>
    </recommendedName>
</protein>
<comment type="subcellular location">
    <subcellularLocation>
        <location evidence="2">Cell membrane</location>
        <topology evidence="2">Peripheral membrane protein</topology>
    </subcellularLocation>
    <subcellularLocation>
        <location evidence="3">Cytoplasm</location>
    </subcellularLocation>
    <subcellularLocation>
        <location evidence="1">Nucleus</location>
    </subcellularLocation>
</comment>
<feature type="compositionally biased region" description="Low complexity" evidence="9">
    <location>
        <begin position="377"/>
        <end position="394"/>
    </location>
</feature>
<dbReference type="Proteomes" id="UP000515152">
    <property type="component" value="Chromosome 26"/>
</dbReference>
<dbReference type="RefSeq" id="XP_031419724.1">
    <property type="nucleotide sequence ID" value="XM_031563864.2"/>
</dbReference>
<dbReference type="RefSeq" id="XP_031419725.1">
    <property type="nucleotide sequence ID" value="XM_031563865.2"/>
</dbReference>
<dbReference type="GeneTree" id="ENSGT00530000063753"/>
<gene>
    <name evidence="11 12 13 14 15" type="primary">pik3r5</name>
</gene>
<evidence type="ECO:0000256" key="7">
    <source>
        <dbReference type="ARBA" id="ARBA00023242"/>
    </source>
</evidence>
<evidence type="ECO:0000256" key="9">
    <source>
        <dbReference type="SAM" id="MobiDB-lite"/>
    </source>
</evidence>
<dbReference type="KEGG" id="char:105903417"/>
<dbReference type="RefSeq" id="XP_031419723.1">
    <property type="nucleotide sequence ID" value="XM_031563863.2"/>
</dbReference>
<keyword evidence="6" id="KW-0472">Membrane</keyword>
<keyword evidence="5" id="KW-0963">Cytoplasm</keyword>
<dbReference type="AlphaFoldDB" id="A0A6P8F793"/>
<evidence type="ECO:0000256" key="6">
    <source>
        <dbReference type="ARBA" id="ARBA00023136"/>
    </source>
</evidence>
<dbReference type="Pfam" id="PF10486">
    <property type="entry name" value="PI3K_1B_p101"/>
    <property type="match status" value="1"/>
</dbReference>
<dbReference type="CTD" id="23533"/>
<dbReference type="GO" id="GO:0007186">
    <property type="term" value="P:G protein-coupled receptor signaling pathway"/>
    <property type="evidence" value="ECO:0007669"/>
    <property type="project" value="TreeGrafter"/>
</dbReference>
<dbReference type="PANTHER" id="PTHR15593:SF2">
    <property type="entry name" value="PHOSPHOINOSITIDE 3-KINASE REGULATORY SUBUNIT 5"/>
    <property type="match status" value="1"/>
</dbReference>
<dbReference type="GO" id="GO:0005944">
    <property type="term" value="C:phosphatidylinositol 3-kinase complex, class IB"/>
    <property type="evidence" value="ECO:0007669"/>
    <property type="project" value="InterPro"/>
</dbReference>
<evidence type="ECO:0000313" key="10">
    <source>
        <dbReference type="Proteomes" id="UP000515152"/>
    </source>
</evidence>
<feature type="region of interest" description="Disordered" evidence="9">
    <location>
        <begin position="377"/>
        <end position="476"/>
    </location>
</feature>
<evidence type="ECO:0000256" key="5">
    <source>
        <dbReference type="ARBA" id="ARBA00022490"/>
    </source>
</evidence>
<dbReference type="PANTHER" id="PTHR15593">
    <property type="entry name" value="PHOSPHATIDYLINOSITOL 3-KINASE REGULATORY SUBUNIT"/>
    <property type="match status" value="1"/>
</dbReference>
<evidence type="ECO:0000313" key="13">
    <source>
        <dbReference type="RefSeq" id="XP_031419725.1"/>
    </source>
</evidence>
<evidence type="ECO:0000256" key="8">
    <source>
        <dbReference type="ARBA" id="ARBA00040195"/>
    </source>
</evidence>
<dbReference type="RefSeq" id="XP_031419726.1">
    <property type="nucleotide sequence ID" value="XM_031563866.2"/>
</dbReference>
<dbReference type="GO" id="GO:0005737">
    <property type="term" value="C:cytoplasm"/>
    <property type="evidence" value="ECO:0007669"/>
    <property type="project" value="UniProtKB-SubCell"/>
</dbReference>
<accession>A0A6P8F793</accession>
<feature type="compositionally biased region" description="Acidic residues" evidence="9">
    <location>
        <begin position="320"/>
        <end position="340"/>
    </location>
</feature>
<evidence type="ECO:0000313" key="15">
    <source>
        <dbReference type="RefSeq" id="XP_031419727.1"/>
    </source>
</evidence>
<dbReference type="GO" id="GO:0046935">
    <property type="term" value="F:1-phosphatidylinositol-3-kinase regulator activity"/>
    <property type="evidence" value="ECO:0007669"/>
    <property type="project" value="InterPro"/>
</dbReference>
<name>A0A6P8F793_CLUHA</name>
<dbReference type="GO" id="GO:0005634">
    <property type="term" value="C:nucleus"/>
    <property type="evidence" value="ECO:0007669"/>
    <property type="project" value="UniProtKB-SubCell"/>
</dbReference>
<dbReference type="InterPro" id="IPR019522">
    <property type="entry name" value="PIK3R5/6"/>
</dbReference>
<keyword evidence="10" id="KW-1185">Reference proteome</keyword>
<feature type="compositionally biased region" description="Acidic residues" evidence="9">
    <location>
        <begin position="398"/>
        <end position="407"/>
    </location>
</feature>
<evidence type="ECO:0000256" key="4">
    <source>
        <dbReference type="ARBA" id="ARBA00022475"/>
    </source>
</evidence>
<feature type="compositionally biased region" description="Low complexity" evidence="9">
    <location>
        <begin position="412"/>
        <end position="424"/>
    </location>
</feature>
<keyword evidence="7" id="KW-0539">Nucleus</keyword>
<evidence type="ECO:0000256" key="1">
    <source>
        <dbReference type="ARBA" id="ARBA00004123"/>
    </source>
</evidence>
<dbReference type="GO" id="GO:0005886">
    <property type="term" value="C:plasma membrane"/>
    <property type="evidence" value="ECO:0007669"/>
    <property type="project" value="UniProtKB-SubCell"/>
</dbReference>
<feature type="region of interest" description="Disordered" evidence="9">
    <location>
        <begin position="315"/>
        <end position="345"/>
    </location>
</feature>
<dbReference type="OrthoDB" id="9932678at2759"/>
<evidence type="ECO:0000313" key="12">
    <source>
        <dbReference type="RefSeq" id="XP_031419724.1"/>
    </source>
</evidence>
<evidence type="ECO:0000256" key="3">
    <source>
        <dbReference type="ARBA" id="ARBA00004496"/>
    </source>
</evidence>
<dbReference type="RefSeq" id="XP_031419727.1">
    <property type="nucleotide sequence ID" value="XM_031563867.2"/>
</dbReference>
<reference evidence="11 12" key="1">
    <citation type="submission" date="2025-04" db="UniProtKB">
        <authorList>
            <consortium name="RefSeq"/>
        </authorList>
    </citation>
    <scope>IDENTIFICATION</scope>
</reference>
<proteinExistence type="predicted"/>
<evidence type="ECO:0000313" key="11">
    <source>
        <dbReference type="RefSeq" id="XP_031419723.1"/>
    </source>
</evidence>
<sequence>MQNTTCTEDRIQHALERCLDGLGHINDMPQPWNVGWCMNRWSLGELVKRDPENFIILLQQILRKAREVQELCQYELVAPLALMFTSTLQQTPFCPPDGLLLLEACEVFHGFLTWPEPYCGVCSSLLSTLQQELRAPGISYHRLVREEQGLTTSKHYAKTITVLLMNPAEVPTEFLSVAEQLSNIQLTRRDVCISLIKHAYQSSLGTKYPLPSVQKSLQAASVGDLEKAFSTVTKLLETAGCMTDPRKARVCLAQGLEELREKLAIPASNGKKSDGMLQTIPVPSAKCYMFHWDKDNFDVLNNIPETEYVMSALQSLSGREEDEEEDQYVEEEDEDLEEPEAFISNGCTLRDYRDSTISTASKDSMFSTLSMASSGCSPSSLNLSQSAAGLSSSGPDSDFCEEAEEDGPSERSPTSTLPPGSSPGAKAKPSARKRFSSLFKSRSSNSLCRAKSLGSPDAREMTASVRSKRSNSLPQQVQLRGSYLSAASTSPAEAVGPHLRHVCFRRRPILSSDEEEEGDGEVTQLRVVVFGADHVAGRVARAYSSLRRRESRSPRLCRAFKMRFFFVPVRRDAGATAVTSLSASRTTSPAVQQLSVSPLRTALSNMDLSLSAPEDSTNDIAQLLGMLDPWYERNTLSLLDLPVNVVCQQTSKIDSELYDDSLEERLPILADLVLYYCRQAARPALIQLYQAELTLAGGEKRNEVFIHSLELGHTAGTRAIKAMGAASKRFGIDGDREAVPLKLDVTYNRVVISSRSHSTRAEKVCTSINLTKACKSLEELDSKMECLQLTMTEVLKRQNSKSKKGYNQQLTTTKVKVDRVQVVGASSTTFAVCLDQDEKKILQSVTRCEVSVCYKSDSSADWSRGRMLSSQIQPLHPTFCSLLCLPVSTFSGPQP</sequence>